<feature type="domain" description="Nuclear receptor" evidence="10">
    <location>
        <begin position="263"/>
        <end position="314"/>
    </location>
</feature>
<dbReference type="GO" id="GO:0030154">
    <property type="term" value="P:cell differentiation"/>
    <property type="evidence" value="ECO:0007669"/>
    <property type="project" value="TreeGrafter"/>
</dbReference>
<dbReference type="GO" id="GO:0045944">
    <property type="term" value="P:positive regulation of transcription by RNA polymerase II"/>
    <property type="evidence" value="ECO:0007669"/>
    <property type="project" value="TreeGrafter"/>
</dbReference>
<dbReference type="Proteomes" id="UP000054495">
    <property type="component" value="Unassembled WGS sequence"/>
</dbReference>
<organism evidence="11 12">
    <name type="scientific">Ancylostoma ceylanicum</name>
    <dbReference type="NCBI Taxonomy" id="53326"/>
    <lineage>
        <taxon>Eukaryota</taxon>
        <taxon>Metazoa</taxon>
        <taxon>Ecdysozoa</taxon>
        <taxon>Nematoda</taxon>
        <taxon>Chromadorea</taxon>
        <taxon>Rhabditida</taxon>
        <taxon>Rhabditina</taxon>
        <taxon>Rhabditomorpha</taxon>
        <taxon>Strongyloidea</taxon>
        <taxon>Ancylostomatidae</taxon>
        <taxon>Ancylostomatinae</taxon>
        <taxon>Ancylostoma</taxon>
    </lineage>
</organism>
<dbReference type="Pfam" id="PF00105">
    <property type="entry name" value="zf-C4"/>
    <property type="match status" value="2"/>
</dbReference>
<dbReference type="PRINTS" id="PR00047">
    <property type="entry name" value="STROIDFINGER"/>
</dbReference>
<keyword evidence="5" id="KW-0805">Transcription regulation</keyword>
<dbReference type="InterPro" id="IPR013088">
    <property type="entry name" value="Znf_NHR/GATA"/>
</dbReference>
<dbReference type="SUPFAM" id="SSF57716">
    <property type="entry name" value="Glucocorticoid receptor-like (DNA-binding domain)"/>
    <property type="match status" value="1"/>
</dbReference>
<dbReference type="EMBL" id="KE125036">
    <property type="protein sequence ID" value="EPB72588.1"/>
    <property type="molecule type" value="Genomic_DNA"/>
</dbReference>
<reference evidence="11 12" key="1">
    <citation type="submission" date="2013-05" db="EMBL/GenBank/DDBJ databases">
        <title>Draft genome of the parasitic nematode Anyclostoma ceylanicum.</title>
        <authorList>
            <person name="Mitreva M."/>
        </authorList>
    </citation>
    <scope>NUCLEOTIDE SEQUENCE [LARGE SCALE GENOMIC DNA]</scope>
</reference>
<dbReference type="GO" id="GO:0009755">
    <property type="term" value="P:hormone-mediated signaling pathway"/>
    <property type="evidence" value="ECO:0007669"/>
    <property type="project" value="TreeGrafter"/>
</dbReference>
<dbReference type="PROSITE" id="PS51030">
    <property type="entry name" value="NUCLEAR_REC_DBD_2"/>
    <property type="match status" value="2"/>
</dbReference>
<keyword evidence="4" id="KW-0862">Zinc</keyword>
<evidence type="ECO:0000256" key="1">
    <source>
        <dbReference type="ARBA" id="ARBA00005993"/>
    </source>
</evidence>
<keyword evidence="3" id="KW-0863">Zinc-finger</keyword>
<keyword evidence="6" id="KW-0238">DNA-binding</keyword>
<evidence type="ECO:0000313" key="11">
    <source>
        <dbReference type="EMBL" id="EPB72588.1"/>
    </source>
</evidence>
<dbReference type="Gene3D" id="3.30.50.10">
    <property type="entry name" value="Erythroid Transcription Factor GATA-1, subunit A"/>
    <property type="match status" value="2"/>
</dbReference>
<dbReference type="InterPro" id="IPR001628">
    <property type="entry name" value="Znf_hrmn_rcpt"/>
</dbReference>
<evidence type="ECO:0000256" key="4">
    <source>
        <dbReference type="ARBA" id="ARBA00022833"/>
    </source>
</evidence>
<evidence type="ECO:0000256" key="9">
    <source>
        <dbReference type="ARBA" id="ARBA00023242"/>
    </source>
</evidence>
<keyword evidence="9" id="KW-0539">Nucleus</keyword>
<dbReference type="GO" id="GO:0008270">
    <property type="term" value="F:zinc ion binding"/>
    <property type="evidence" value="ECO:0007669"/>
    <property type="project" value="UniProtKB-KW"/>
</dbReference>
<evidence type="ECO:0000313" key="12">
    <source>
        <dbReference type="Proteomes" id="UP000054495"/>
    </source>
</evidence>
<comment type="similarity">
    <text evidence="1">Belongs to the nuclear hormone receptor family.</text>
</comment>
<keyword evidence="7" id="KW-0804">Transcription</keyword>
<dbReference type="GO" id="GO:0004879">
    <property type="term" value="F:nuclear receptor activity"/>
    <property type="evidence" value="ECO:0007669"/>
    <property type="project" value="TreeGrafter"/>
</dbReference>
<keyword evidence="12" id="KW-1185">Reference proteome</keyword>
<accession>A0A0D6LN18</accession>
<evidence type="ECO:0000256" key="5">
    <source>
        <dbReference type="ARBA" id="ARBA00023015"/>
    </source>
</evidence>
<dbReference type="GO" id="GO:0000978">
    <property type="term" value="F:RNA polymerase II cis-regulatory region sequence-specific DNA binding"/>
    <property type="evidence" value="ECO:0007669"/>
    <property type="project" value="TreeGrafter"/>
</dbReference>
<evidence type="ECO:0000256" key="7">
    <source>
        <dbReference type="ARBA" id="ARBA00023163"/>
    </source>
</evidence>
<evidence type="ECO:0000256" key="2">
    <source>
        <dbReference type="ARBA" id="ARBA00022723"/>
    </source>
</evidence>
<dbReference type="AlphaFoldDB" id="A0A0D6LN18"/>
<feature type="domain" description="Nuclear receptor" evidence="10">
    <location>
        <begin position="78"/>
        <end position="102"/>
    </location>
</feature>
<dbReference type="GO" id="GO:0000122">
    <property type="term" value="P:negative regulation of transcription by RNA polymerase II"/>
    <property type="evidence" value="ECO:0007669"/>
    <property type="project" value="TreeGrafter"/>
</dbReference>
<protein>
    <recommendedName>
        <fullName evidence="10">Nuclear receptor domain-containing protein</fullName>
    </recommendedName>
</protein>
<dbReference type="PANTHER" id="PTHR24082:SF473">
    <property type="entry name" value="ECDYSONE-INDUCED PROTEIN 75B, ISOFORM B"/>
    <property type="match status" value="1"/>
</dbReference>
<evidence type="ECO:0000256" key="8">
    <source>
        <dbReference type="ARBA" id="ARBA00023170"/>
    </source>
</evidence>
<keyword evidence="2" id="KW-0479">Metal-binding</keyword>
<evidence type="ECO:0000256" key="3">
    <source>
        <dbReference type="ARBA" id="ARBA00022771"/>
    </source>
</evidence>
<gene>
    <name evidence="11" type="ORF">ANCCEY_08332</name>
</gene>
<dbReference type="SMART" id="SM00399">
    <property type="entry name" value="ZnF_C4"/>
    <property type="match status" value="1"/>
</dbReference>
<evidence type="ECO:0000259" key="10">
    <source>
        <dbReference type="PROSITE" id="PS51030"/>
    </source>
</evidence>
<name>A0A0D6LN18_9BILA</name>
<sequence>MCASASFSDGLSASKDKWYIIIGITWAGATAMQMQNYIKWRDSPNFLSNFGSCRAVTAHERRSPQPAGLLVPVGGKAVLVCKVCGDKASGYHYGVTSCEGCKVSRCAKEALFKTALRLQLQQLSSYPNLFSLAQCLFKTEKGSLEVVHISCWRCRRFMSNEREVCKFCYRQEQNSLTSKFIYLHATEYCTANVDDNKALRLASWALPYQYSAPPYLPVSRVAQHTSVYLLLKFAYLRLIIDRTMRGKAMHACDHRGFRIPDLQGFFRRSIQKRMEYRCLRDGECPIFKQNRNRCQACRFKKCIVVGMSRDLASFVKQWLAQIQRPGTSMTPLKCPATDIL</sequence>
<dbReference type="InterPro" id="IPR050234">
    <property type="entry name" value="Nuclear_hormone_rcpt_NR1"/>
</dbReference>
<dbReference type="PANTHER" id="PTHR24082">
    <property type="entry name" value="NUCLEAR HORMONE RECEPTOR"/>
    <property type="match status" value="1"/>
</dbReference>
<evidence type="ECO:0000256" key="6">
    <source>
        <dbReference type="ARBA" id="ARBA00023125"/>
    </source>
</evidence>
<keyword evidence="8" id="KW-0675">Receptor</keyword>
<proteinExistence type="inferred from homology"/>